<name>A0ABZ1CT55_9TREE</name>
<dbReference type="PROSITE" id="PS51704">
    <property type="entry name" value="GP_PDE"/>
    <property type="match status" value="1"/>
</dbReference>
<evidence type="ECO:0000313" key="2">
    <source>
        <dbReference type="EMBL" id="WRT64815.1"/>
    </source>
</evidence>
<dbReference type="Gene3D" id="3.20.20.190">
    <property type="entry name" value="Phosphatidylinositol (PI) phosphodiesterase"/>
    <property type="match status" value="1"/>
</dbReference>
<organism evidence="2 3">
    <name type="scientific">Kwoniella shivajii</name>
    <dbReference type="NCBI Taxonomy" id="564305"/>
    <lineage>
        <taxon>Eukaryota</taxon>
        <taxon>Fungi</taxon>
        <taxon>Dikarya</taxon>
        <taxon>Basidiomycota</taxon>
        <taxon>Agaricomycotina</taxon>
        <taxon>Tremellomycetes</taxon>
        <taxon>Tremellales</taxon>
        <taxon>Cryptococcaceae</taxon>
        <taxon>Kwoniella</taxon>
    </lineage>
</organism>
<dbReference type="SUPFAM" id="SSF51695">
    <property type="entry name" value="PLC-like phosphodiesterases"/>
    <property type="match status" value="1"/>
</dbReference>
<keyword evidence="3" id="KW-1185">Reference proteome</keyword>
<proteinExistence type="predicted"/>
<dbReference type="GeneID" id="87953882"/>
<dbReference type="InterPro" id="IPR030395">
    <property type="entry name" value="GP_PDE_dom"/>
</dbReference>
<dbReference type="Proteomes" id="UP001329825">
    <property type="component" value="Chromosome 2"/>
</dbReference>
<dbReference type="PANTHER" id="PTHR46320">
    <property type="entry name" value="GLYCEROPHOSPHODIESTER PHOSPHODIESTERASE 1"/>
    <property type="match status" value="1"/>
</dbReference>
<reference evidence="2 3" key="1">
    <citation type="submission" date="2024-01" db="EMBL/GenBank/DDBJ databases">
        <title>Comparative genomics of Cryptococcus and Kwoniella reveals pathogenesis evolution and contrasting modes of karyotype evolution via chromosome fusion or intercentromeric recombination.</title>
        <authorList>
            <person name="Coelho M.A."/>
            <person name="David-Palma M."/>
            <person name="Shea T."/>
            <person name="Bowers K."/>
            <person name="McGinley-Smith S."/>
            <person name="Mohammad A.W."/>
            <person name="Gnirke A."/>
            <person name="Yurkov A.M."/>
            <person name="Nowrousian M."/>
            <person name="Sun S."/>
            <person name="Cuomo C.A."/>
            <person name="Heitman J."/>
        </authorList>
    </citation>
    <scope>NUCLEOTIDE SEQUENCE [LARGE SCALE GENOMIC DNA]</scope>
    <source>
        <strain evidence="2">CBS 11374</strain>
    </source>
</reference>
<sequence length="362" mass="41445">MKRDVRAFVQAIQHPKKGDLVAVAHRGCRFDGVPENSRSSIKKAVQNGSICIEIDIRLTSDNVPILMNNLTIGRVTNIAEYMARNDHYSPFTGRGYSPLVSETPWKGVIENLKLKEEHGEICDQGVLDFKSMLDFIEEEALEIVIMMDFKCKEAITVVYEIMKHRKNASGVPALEWCIWKIYVHMYKYPDELEKESWWQEACAIGKPLYIPAYAAWSTKQLADPLASMKAFSHHPNVMALEIELRAPGGNAQNLLDYATSDECPIESIGFFAGFGDLWKWDDKYIRFDMGEYTAPWNLDEPYSRLVFIVNTPPQNIDDLLTEGDSPDGHDYRSDLALYRQLGYTWTITDYAKEQRNRGLVIR</sequence>
<accession>A0ABZ1CT55</accession>
<dbReference type="EMBL" id="CP141882">
    <property type="protein sequence ID" value="WRT64815.1"/>
    <property type="molecule type" value="Genomic_DNA"/>
</dbReference>
<dbReference type="InterPro" id="IPR017946">
    <property type="entry name" value="PLC-like_Pdiesterase_TIM-brl"/>
</dbReference>
<evidence type="ECO:0000313" key="3">
    <source>
        <dbReference type="Proteomes" id="UP001329825"/>
    </source>
</evidence>
<feature type="domain" description="GP-PDE" evidence="1">
    <location>
        <begin position="20"/>
        <end position="270"/>
    </location>
</feature>
<evidence type="ECO:0000259" key="1">
    <source>
        <dbReference type="PROSITE" id="PS51704"/>
    </source>
</evidence>
<dbReference type="RefSeq" id="XP_062789555.1">
    <property type="nucleotide sequence ID" value="XM_062933504.1"/>
</dbReference>
<protein>
    <recommendedName>
        <fullName evidence="1">GP-PDE domain-containing protein</fullName>
    </recommendedName>
</protein>
<gene>
    <name evidence="2" type="ORF">IL334_001751</name>
</gene>
<dbReference type="PANTHER" id="PTHR46320:SF1">
    <property type="entry name" value="GLYCEROPHOSPHODIESTER PHOSPHODIESTERASE 1"/>
    <property type="match status" value="1"/>
</dbReference>
<dbReference type="Pfam" id="PF03009">
    <property type="entry name" value="GDPD"/>
    <property type="match status" value="1"/>
</dbReference>